<dbReference type="EMBL" id="CADCVE010000018">
    <property type="protein sequence ID" value="CAA9445568.1"/>
    <property type="molecule type" value="Genomic_DNA"/>
</dbReference>
<feature type="compositionally biased region" description="Basic residues" evidence="1">
    <location>
        <begin position="34"/>
        <end position="47"/>
    </location>
</feature>
<feature type="region of interest" description="Disordered" evidence="1">
    <location>
        <begin position="1"/>
        <end position="119"/>
    </location>
</feature>
<accession>A0A6J4QIA5</accession>
<organism evidence="2">
    <name type="scientific">uncultured Rubrobacteraceae bacterium</name>
    <dbReference type="NCBI Taxonomy" id="349277"/>
    <lineage>
        <taxon>Bacteria</taxon>
        <taxon>Bacillati</taxon>
        <taxon>Actinomycetota</taxon>
        <taxon>Rubrobacteria</taxon>
        <taxon>Rubrobacterales</taxon>
        <taxon>Rubrobacteraceae</taxon>
        <taxon>environmental samples</taxon>
    </lineage>
</organism>
<sequence length="119" mass="13223">DNGLTEPLHRRILLPDDHREGKRQTTRDRDLVRYKRQRTLHALRRLRPLGLGKEPPPQPQGHGVANRGGLRRPGSRRRGRGGGCPGASSARREVRARPRYPGQLGAYRPPGGCGPHVGI</sequence>
<dbReference type="AlphaFoldDB" id="A0A6J4QIA5"/>
<name>A0A6J4QIA5_9ACTN</name>
<evidence type="ECO:0000256" key="1">
    <source>
        <dbReference type="SAM" id="MobiDB-lite"/>
    </source>
</evidence>
<gene>
    <name evidence="2" type="ORF">AVDCRST_MAG28-674</name>
</gene>
<feature type="non-terminal residue" evidence="2">
    <location>
        <position position="119"/>
    </location>
</feature>
<evidence type="ECO:0000313" key="2">
    <source>
        <dbReference type="EMBL" id="CAA9445568.1"/>
    </source>
</evidence>
<feature type="non-terminal residue" evidence="2">
    <location>
        <position position="1"/>
    </location>
</feature>
<reference evidence="2" key="1">
    <citation type="submission" date="2020-02" db="EMBL/GenBank/DDBJ databases">
        <authorList>
            <person name="Meier V. D."/>
        </authorList>
    </citation>
    <scope>NUCLEOTIDE SEQUENCE</scope>
    <source>
        <strain evidence="2">AVDCRST_MAG28</strain>
    </source>
</reference>
<protein>
    <submittedName>
        <fullName evidence="2">Uncharacterized protein</fullName>
    </submittedName>
</protein>
<proteinExistence type="predicted"/>
<feature type="compositionally biased region" description="Basic residues" evidence="1">
    <location>
        <begin position="69"/>
        <end position="80"/>
    </location>
</feature>
<feature type="compositionally biased region" description="Basic and acidic residues" evidence="1">
    <location>
        <begin position="7"/>
        <end position="33"/>
    </location>
</feature>